<feature type="domain" description="HTH hxlR-type" evidence="4">
    <location>
        <begin position="11"/>
        <end position="110"/>
    </location>
</feature>
<dbReference type="GO" id="GO:0003677">
    <property type="term" value="F:DNA binding"/>
    <property type="evidence" value="ECO:0007669"/>
    <property type="project" value="UniProtKB-KW"/>
</dbReference>
<evidence type="ECO:0000256" key="2">
    <source>
        <dbReference type="ARBA" id="ARBA00023125"/>
    </source>
</evidence>
<evidence type="ECO:0000259" key="4">
    <source>
        <dbReference type="PROSITE" id="PS51118"/>
    </source>
</evidence>
<dbReference type="Pfam" id="PF01638">
    <property type="entry name" value="HxlR"/>
    <property type="match status" value="1"/>
</dbReference>
<dbReference type="PANTHER" id="PTHR33204">
    <property type="entry name" value="TRANSCRIPTIONAL REGULATOR, MARR FAMILY"/>
    <property type="match status" value="1"/>
</dbReference>
<organism evidence="5 6">
    <name type="scientific">Leptospira inadai serovar Lyme str. 10</name>
    <dbReference type="NCBI Taxonomy" id="1049790"/>
    <lineage>
        <taxon>Bacteria</taxon>
        <taxon>Pseudomonadati</taxon>
        <taxon>Spirochaetota</taxon>
        <taxon>Spirochaetia</taxon>
        <taxon>Leptospirales</taxon>
        <taxon>Leptospiraceae</taxon>
        <taxon>Leptospira</taxon>
    </lineage>
</organism>
<dbReference type="InterPro" id="IPR036390">
    <property type="entry name" value="WH_DNA-bd_sf"/>
</dbReference>
<dbReference type="PROSITE" id="PS51118">
    <property type="entry name" value="HTH_HXLR"/>
    <property type="match status" value="1"/>
</dbReference>
<accession>V6HB83</accession>
<dbReference type="EMBL" id="AHMM02000017">
    <property type="protein sequence ID" value="EQA36627.1"/>
    <property type="molecule type" value="Genomic_DNA"/>
</dbReference>
<evidence type="ECO:0000313" key="6">
    <source>
        <dbReference type="Proteomes" id="UP000018719"/>
    </source>
</evidence>
<dbReference type="Gene3D" id="1.10.10.10">
    <property type="entry name" value="Winged helix-like DNA-binding domain superfamily/Winged helix DNA-binding domain"/>
    <property type="match status" value="1"/>
</dbReference>
<dbReference type="PANTHER" id="PTHR33204:SF37">
    <property type="entry name" value="HTH-TYPE TRANSCRIPTIONAL REGULATOR YODB"/>
    <property type="match status" value="1"/>
</dbReference>
<dbReference type="InterPro" id="IPR036388">
    <property type="entry name" value="WH-like_DNA-bd_sf"/>
</dbReference>
<dbReference type="STRING" id="1049790.LEP1GSC047_2922"/>
<evidence type="ECO:0000256" key="3">
    <source>
        <dbReference type="ARBA" id="ARBA00023163"/>
    </source>
</evidence>
<dbReference type="InterPro" id="IPR002577">
    <property type="entry name" value="HTH_HxlR"/>
</dbReference>
<dbReference type="AlphaFoldDB" id="V6HB83"/>
<proteinExistence type="predicted"/>
<protein>
    <submittedName>
        <fullName evidence="5">Transcriptional regulator, HxlR family</fullName>
    </submittedName>
</protein>
<dbReference type="Proteomes" id="UP000018719">
    <property type="component" value="Unassembled WGS sequence"/>
</dbReference>
<gene>
    <name evidence="5" type="ORF">LEP1GSC047_2922</name>
</gene>
<evidence type="ECO:0000256" key="1">
    <source>
        <dbReference type="ARBA" id="ARBA00023015"/>
    </source>
</evidence>
<comment type="caution">
    <text evidence="5">The sequence shown here is derived from an EMBL/GenBank/DDBJ whole genome shotgun (WGS) entry which is preliminary data.</text>
</comment>
<sequence>MGMTGKHNSHCPIAFASDIFFDRWSPLILRDILFKNKRYYNEFLESEESISTNILASRLLYLEQTGLLYKSQDPRNSKRFVYYPTSKCLDLIPIFFEIIRWSARHDPETETPKAFINSINRNEKEVERNIRKQFRVNYLRD</sequence>
<keyword evidence="3" id="KW-0804">Transcription</keyword>
<evidence type="ECO:0000313" key="5">
    <source>
        <dbReference type="EMBL" id="EQA36627.1"/>
    </source>
</evidence>
<reference evidence="5 6" key="1">
    <citation type="submission" date="2013-05" db="EMBL/GenBank/DDBJ databases">
        <authorList>
            <person name="Harkins D.M."/>
            <person name="Durkin A.S."/>
            <person name="Brinkac L.M."/>
            <person name="Haft D.H."/>
            <person name="Selengut J.D."/>
            <person name="Sanka R."/>
            <person name="DePew J."/>
            <person name="Purushe J."/>
            <person name="Hartskeerl R.A."/>
            <person name="Ahmed A."/>
            <person name="van der Linden H."/>
            <person name="Goris M.G.A."/>
            <person name="Vinetz J.M."/>
            <person name="Sutton G.G."/>
            <person name="Nierman W.C."/>
            <person name="Fouts D.E."/>
        </authorList>
    </citation>
    <scope>NUCLEOTIDE SEQUENCE [LARGE SCALE GENOMIC DNA]</scope>
    <source>
        <strain evidence="5 6">10</strain>
    </source>
</reference>
<name>V6HB83_9LEPT</name>
<keyword evidence="2" id="KW-0238">DNA-binding</keyword>
<keyword evidence="1" id="KW-0805">Transcription regulation</keyword>
<dbReference type="SUPFAM" id="SSF46785">
    <property type="entry name" value="Winged helix' DNA-binding domain"/>
    <property type="match status" value="1"/>
</dbReference>